<dbReference type="Proteomes" id="UP000799436">
    <property type="component" value="Unassembled WGS sequence"/>
</dbReference>
<accession>A0A6G1LBM9</accession>
<protein>
    <submittedName>
        <fullName evidence="1">Uncharacterized protein</fullName>
    </submittedName>
</protein>
<dbReference type="EMBL" id="ML995826">
    <property type="protein sequence ID" value="KAF2770343.1"/>
    <property type="molecule type" value="Genomic_DNA"/>
</dbReference>
<organism evidence="1 2">
    <name type="scientific">Teratosphaeria nubilosa</name>
    <dbReference type="NCBI Taxonomy" id="161662"/>
    <lineage>
        <taxon>Eukaryota</taxon>
        <taxon>Fungi</taxon>
        <taxon>Dikarya</taxon>
        <taxon>Ascomycota</taxon>
        <taxon>Pezizomycotina</taxon>
        <taxon>Dothideomycetes</taxon>
        <taxon>Dothideomycetidae</taxon>
        <taxon>Mycosphaerellales</taxon>
        <taxon>Teratosphaeriaceae</taxon>
        <taxon>Teratosphaeria</taxon>
    </lineage>
</organism>
<dbReference type="OrthoDB" id="3162439at2759"/>
<keyword evidence="2" id="KW-1185">Reference proteome</keyword>
<sequence length="54" mass="6388">MRRTKFPYTAKTSALVTRHAVSIDKRRARFRQDLISLQRSATEEHAHLHHDHLP</sequence>
<dbReference type="AlphaFoldDB" id="A0A6G1LBM9"/>
<reference evidence="1" key="1">
    <citation type="journal article" date="2020" name="Stud. Mycol.">
        <title>101 Dothideomycetes genomes: a test case for predicting lifestyles and emergence of pathogens.</title>
        <authorList>
            <person name="Haridas S."/>
            <person name="Albert R."/>
            <person name="Binder M."/>
            <person name="Bloem J."/>
            <person name="Labutti K."/>
            <person name="Salamov A."/>
            <person name="Andreopoulos B."/>
            <person name="Baker S."/>
            <person name="Barry K."/>
            <person name="Bills G."/>
            <person name="Bluhm B."/>
            <person name="Cannon C."/>
            <person name="Castanera R."/>
            <person name="Culley D."/>
            <person name="Daum C."/>
            <person name="Ezra D."/>
            <person name="Gonzalez J."/>
            <person name="Henrissat B."/>
            <person name="Kuo A."/>
            <person name="Liang C."/>
            <person name="Lipzen A."/>
            <person name="Lutzoni F."/>
            <person name="Magnuson J."/>
            <person name="Mondo S."/>
            <person name="Nolan M."/>
            <person name="Ohm R."/>
            <person name="Pangilinan J."/>
            <person name="Park H.-J."/>
            <person name="Ramirez L."/>
            <person name="Alfaro M."/>
            <person name="Sun H."/>
            <person name="Tritt A."/>
            <person name="Yoshinaga Y."/>
            <person name="Zwiers L.-H."/>
            <person name="Turgeon B."/>
            <person name="Goodwin S."/>
            <person name="Spatafora J."/>
            <person name="Crous P."/>
            <person name="Grigoriev I."/>
        </authorList>
    </citation>
    <scope>NUCLEOTIDE SEQUENCE</scope>
    <source>
        <strain evidence="1">CBS 116005</strain>
    </source>
</reference>
<proteinExistence type="predicted"/>
<evidence type="ECO:0000313" key="2">
    <source>
        <dbReference type="Proteomes" id="UP000799436"/>
    </source>
</evidence>
<evidence type="ECO:0000313" key="1">
    <source>
        <dbReference type="EMBL" id="KAF2770343.1"/>
    </source>
</evidence>
<gene>
    <name evidence="1" type="ORF">EJ03DRAFT_326480</name>
</gene>
<name>A0A6G1LBM9_9PEZI</name>